<evidence type="ECO:0000256" key="3">
    <source>
        <dbReference type="ARBA" id="ARBA00022679"/>
    </source>
</evidence>
<dbReference type="InterPro" id="IPR026585">
    <property type="entry name" value="GlgE"/>
</dbReference>
<dbReference type="InterPro" id="IPR021828">
    <property type="entry name" value="GlgE_dom_N/S"/>
</dbReference>
<dbReference type="Gene3D" id="3.20.20.80">
    <property type="entry name" value="Glycosidases"/>
    <property type="match status" value="1"/>
</dbReference>
<keyword evidence="3 6" id="KW-0808">Transferase</keyword>
<feature type="active site" description="Proton donor" evidence="6">
    <location>
        <position position="414"/>
    </location>
</feature>
<name>A0A7W9KQY1_9PSEU</name>
<dbReference type="Gene3D" id="1.20.58.80">
    <property type="entry name" value="Phosphotransferase system, lactose/cellobiose-type IIA subunit"/>
    <property type="match status" value="1"/>
</dbReference>
<dbReference type="Gene3D" id="2.60.40.10">
    <property type="entry name" value="Immunoglobulins"/>
    <property type="match status" value="1"/>
</dbReference>
<feature type="binding site" evidence="6">
    <location>
        <position position="350"/>
    </location>
    <ligand>
        <name>alpha-maltose 1-phosphate</name>
        <dbReference type="ChEBI" id="CHEBI:63576"/>
    </ligand>
</feature>
<organism evidence="9 10">
    <name type="scientific">Kutzneria kofuensis</name>
    <dbReference type="NCBI Taxonomy" id="103725"/>
    <lineage>
        <taxon>Bacteria</taxon>
        <taxon>Bacillati</taxon>
        <taxon>Actinomycetota</taxon>
        <taxon>Actinomycetes</taxon>
        <taxon>Pseudonocardiales</taxon>
        <taxon>Pseudonocardiaceae</taxon>
        <taxon>Kutzneria</taxon>
    </lineage>
</organism>
<dbReference type="PANTHER" id="PTHR47786:SF2">
    <property type="entry name" value="GLYCOSYL HYDROLASE FAMILY 13 CATALYTIC DOMAIN-CONTAINING PROTEIN"/>
    <property type="match status" value="1"/>
</dbReference>
<keyword evidence="4 6" id="KW-0119">Carbohydrate metabolism</keyword>
<evidence type="ECO:0000256" key="2">
    <source>
        <dbReference type="ARBA" id="ARBA00022676"/>
    </source>
</evidence>
<comment type="subunit">
    <text evidence="1 6">Homodimer.</text>
</comment>
<dbReference type="InterPro" id="IPR013780">
    <property type="entry name" value="Glyco_hydro_b"/>
</dbReference>
<evidence type="ECO:0000259" key="8">
    <source>
        <dbReference type="SMART" id="SM00642"/>
    </source>
</evidence>
<dbReference type="GO" id="GO:0016758">
    <property type="term" value="F:hexosyltransferase activity"/>
    <property type="evidence" value="ECO:0007669"/>
    <property type="project" value="UniProtKB-UniRule"/>
</dbReference>
<reference evidence="9 10" key="1">
    <citation type="submission" date="2020-08" db="EMBL/GenBank/DDBJ databases">
        <title>Sequencing the genomes of 1000 actinobacteria strains.</title>
        <authorList>
            <person name="Klenk H.-P."/>
        </authorList>
    </citation>
    <scope>NUCLEOTIDE SEQUENCE [LARGE SCALE GENOMIC DNA]</scope>
    <source>
        <strain evidence="9 10">DSM 43851</strain>
    </source>
</reference>
<feature type="region of interest" description="Disordered" evidence="7">
    <location>
        <begin position="250"/>
        <end position="269"/>
    </location>
</feature>
<feature type="domain" description="Glycosyl hydrolase family 13 catalytic" evidence="8">
    <location>
        <begin position="199"/>
        <end position="534"/>
    </location>
</feature>
<dbReference type="RefSeq" id="WP_184869469.1">
    <property type="nucleotide sequence ID" value="NZ_BAAAWY010000011.1"/>
</dbReference>
<dbReference type="InterPro" id="IPR013783">
    <property type="entry name" value="Ig-like_fold"/>
</dbReference>
<dbReference type="GO" id="GO:0030979">
    <property type="term" value="P:alpha-glucan biosynthetic process"/>
    <property type="evidence" value="ECO:0007669"/>
    <property type="project" value="UniProtKB-UniRule"/>
</dbReference>
<dbReference type="Proteomes" id="UP000585638">
    <property type="component" value="Unassembled WGS sequence"/>
</dbReference>
<evidence type="ECO:0000313" key="9">
    <source>
        <dbReference type="EMBL" id="MBB5896997.1"/>
    </source>
</evidence>
<feature type="binding site" evidence="6">
    <location>
        <position position="315"/>
    </location>
    <ligand>
        <name>alpha-maltose 1-phosphate</name>
        <dbReference type="ChEBI" id="CHEBI:63576"/>
    </ligand>
</feature>
<dbReference type="HAMAP" id="MF_02124">
    <property type="entry name" value="GlgE"/>
    <property type="match status" value="1"/>
</dbReference>
<dbReference type="InterPro" id="IPR006047">
    <property type="entry name" value="GH13_cat_dom"/>
</dbReference>
<gene>
    <name evidence="6" type="primary">glgE</name>
    <name evidence="9" type="ORF">BJ998_008256</name>
</gene>
<dbReference type="SMART" id="SM00642">
    <property type="entry name" value="Aamy"/>
    <property type="match status" value="1"/>
</dbReference>
<feature type="site" description="Transition state stabilizer" evidence="6">
    <location>
        <position position="470"/>
    </location>
</feature>
<accession>A0A7W9KQY1</accession>
<sequence length="655" mass="73703">MSSRVVIDEVFPDVDSGRWPVKAVTGEDVTVGATIWRDGHDVLCAQVQWQTGDGLGTQAVPMTVVNAGLDRFEAVITPERVGRARFRIVAWTDPWATWLRDITAKAEIGLPEQELGNDLEAGARLLETVDRRAQAGRWQTALAPAIAALRDTGQPLTARLSAVRHPSVRAALRGRTPRQDETTGCYRPVLVERPRAAFGAWYEFFPRSTGGWDDQGRPKHGDLGTATAELERIARLGLDVVYLPPIHPIGEHARKGPNNRPNGTRHDVGSPWAIGDRSGGHDAIHPRLGTEKDFRRFVGRAEELGLEVALDFALQCSPDHPWVREHPEWFTARPDGTVAYAENPPKRYEDIYPLRFDRDNHALEAEVVRVLEHWIGLGVKIFRVDNPHTKPPDFWGRVLDIVRGRHPEVVFLAEAFTRPAVLYGLARRGFSQSYTYFTWRETKQELIEFGRELVEHAAEFRPNLFVNTPDILPRHLRCGRPRAFALRAALAATMGASWGVYSGFELFEHHALRPDREEYLDSEKYQLRPRDFAEAVRNGRSLEPWLRRLNEIRRDHPAVGRTSTLRFHDVSHDALLCYSTTDSRTATAALVLVNLDPDRTATGVLRVDRAALGREHGPLCGTDRITGERIRWTDDQPVTLGPDHPVGRVITLEPA</sequence>
<evidence type="ECO:0000256" key="6">
    <source>
        <dbReference type="HAMAP-Rule" id="MF_02124"/>
    </source>
</evidence>
<dbReference type="SUPFAM" id="SSF51445">
    <property type="entry name" value="(Trans)glycosidases"/>
    <property type="match status" value="1"/>
</dbReference>
<protein>
    <recommendedName>
        <fullName evidence="6">Alpha-1,4-glucan:maltose-1-phosphate maltosyltransferase</fullName>
        <shortName evidence="6">GMPMT</shortName>
        <ecNumber evidence="6">2.4.99.16</ecNumber>
    </recommendedName>
    <alternativeName>
        <fullName evidence="6">(1-&gt;4)-alpha-D-glucan:maltose-1-phosphate alpha-D-maltosyltransferase</fullName>
    </alternativeName>
</protein>
<proteinExistence type="inferred from homology"/>
<dbReference type="Pfam" id="PF21702">
    <property type="entry name" value="GLGE_C"/>
    <property type="match status" value="1"/>
</dbReference>
<feature type="binding site" evidence="6">
    <location>
        <begin position="524"/>
        <end position="525"/>
    </location>
    <ligand>
        <name>alpha-maltose 1-phosphate</name>
        <dbReference type="ChEBI" id="CHEBI:63576"/>
    </ligand>
</feature>
<evidence type="ECO:0000313" key="10">
    <source>
        <dbReference type="Proteomes" id="UP000585638"/>
    </source>
</evidence>
<dbReference type="AlphaFoldDB" id="A0A7W9KQY1"/>
<dbReference type="InterPro" id="IPR049171">
    <property type="entry name" value="GLGE_C"/>
</dbReference>
<dbReference type="EC" id="2.4.99.16" evidence="6"/>
<comment type="function">
    <text evidence="6">Maltosyltransferase that uses maltose 1-phosphate (M1P) as the sugar donor to elongate linear or branched alpha-(1-&gt;4)-glucans. Is involved in a branched alpha-glucan biosynthetic pathway from trehalose, together with TreS, Mak and GlgB.</text>
</comment>
<keyword evidence="10" id="KW-1185">Reference proteome</keyword>
<comment type="similarity">
    <text evidence="6">Belongs to the glycosyl hydrolase 13 family. GlgE subfamily.</text>
</comment>
<dbReference type="Pfam" id="PF11896">
    <property type="entry name" value="GlgE_dom_N_S"/>
    <property type="match status" value="1"/>
</dbReference>
<feature type="binding site" evidence="6">
    <location>
        <position position="386"/>
    </location>
    <ligand>
        <name>alpha-maltose 1-phosphate</name>
        <dbReference type="ChEBI" id="CHEBI:63576"/>
    </ligand>
</feature>
<comment type="catalytic activity">
    <reaction evidence="5 6">
        <text>alpha-maltose 1-phosphate + [(1-&gt;4)-alpha-D-glucosyl](n) = [(1-&gt;4)-alpha-D-glucosyl](n+2) + phosphate</text>
        <dbReference type="Rhea" id="RHEA:42692"/>
        <dbReference type="Rhea" id="RHEA-COMP:9584"/>
        <dbReference type="Rhea" id="RHEA-COMP:10183"/>
        <dbReference type="ChEBI" id="CHEBI:15444"/>
        <dbReference type="ChEBI" id="CHEBI:43474"/>
        <dbReference type="ChEBI" id="CHEBI:63576"/>
        <dbReference type="EC" id="2.4.99.16"/>
    </reaction>
</comment>
<dbReference type="EMBL" id="JACHIR010000002">
    <property type="protein sequence ID" value="MBB5896997.1"/>
    <property type="molecule type" value="Genomic_DNA"/>
</dbReference>
<keyword evidence="2 6" id="KW-0328">Glycosyltransferase</keyword>
<evidence type="ECO:0000256" key="1">
    <source>
        <dbReference type="ARBA" id="ARBA00011738"/>
    </source>
</evidence>
<dbReference type="PANTHER" id="PTHR47786">
    <property type="entry name" value="ALPHA-1,4-GLUCAN:MALTOSE-1-PHOSPHATE MALTOSYLTRANSFERASE"/>
    <property type="match status" value="1"/>
</dbReference>
<dbReference type="GO" id="GO:0004553">
    <property type="term" value="F:hydrolase activity, hydrolyzing O-glycosyl compounds"/>
    <property type="evidence" value="ECO:0007669"/>
    <property type="project" value="InterPro"/>
</dbReference>
<feature type="active site" description="Nucleophile" evidence="6">
    <location>
        <position position="385"/>
    </location>
</feature>
<dbReference type="Gene3D" id="2.60.40.1180">
    <property type="entry name" value="Golgi alpha-mannosidase II"/>
    <property type="match status" value="1"/>
</dbReference>
<evidence type="ECO:0000256" key="5">
    <source>
        <dbReference type="ARBA" id="ARBA00048735"/>
    </source>
</evidence>
<evidence type="ECO:0000256" key="4">
    <source>
        <dbReference type="ARBA" id="ARBA00023277"/>
    </source>
</evidence>
<feature type="binding site" evidence="6">
    <location>
        <position position="255"/>
    </location>
    <ligand>
        <name>alpha-maltose 1-phosphate</name>
        <dbReference type="ChEBI" id="CHEBI:63576"/>
    </ligand>
</feature>
<evidence type="ECO:0000256" key="7">
    <source>
        <dbReference type="SAM" id="MobiDB-lite"/>
    </source>
</evidence>
<comment type="caution">
    <text evidence="9">The sequence shown here is derived from an EMBL/GenBank/DDBJ whole genome shotgun (WGS) entry which is preliminary data.</text>
</comment>
<dbReference type="InterPro" id="IPR017853">
    <property type="entry name" value="GH"/>
</dbReference>